<feature type="compositionally biased region" description="Low complexity" evidence="1">
    <location>
        <begin position="83"/>
        <end position="92"/>
    </location>
</feature>
<dbReference type="Proteomes" id="UP000011087">
    <property type="component" value="Unassembled WGS sequence"/>
</dbReference>
<dbReference type="GeneID" id="17306128"/>
<sequence length="126" mass="14256">MFMIILSYDVPSGQTRRARKAVDSPSLKAHMDVIKPSDQTAPGRLQSEMDQVFTKSFARIGVQDRPREDFFGPSTVLEKSSMKRPSSSQSQRSKARLDFEKQSTMFREENGVNGILAGKWLKDMIV</sequence>
<protein>
    <submittedName>
        <fullName evidence="2 3">Uncharacterized protein</fullName>
    </submittedName>
</protein>
<reference evidence="3" key="3">
    <citation type="submission" date="2015-06" db="UniProtKB">
        <authorList>
            <consortium name="EnsemblProtists"/>
        </authorList>
    </citation>
    <scope>IDENTIFICATION</scope>
</reference>
<dbReference type="EnsemblProtists" id="EKX49480">
    <property type="protein sequence ID" value="EKX49480"/>
    <property type="gene ID" value="GUITHDRAFT_105008"/>
</dbReference>
<dbReference type="AlphaFoldDB" id="L1JMQ6"/>
<name>L1JMQ6_GUITC</name>
<evidence type="ECO:0000313" key="3">
    <source>
        <dbReference type="EnsemblProtists" id="EKX49480"/>
    </source>
</evidence>
<organism evidence="2">
    <name type="scientific">Guillardia theta (strain CCMP2712)</name>
    <name type="common">Cryptophyte</name>
    <dbReference type="NCBI Taxonomy" id="905079"/>
    <lineage>
        <taxon>Eukaryota</taxon>
        <taxon>Cryptophyceae</taxon>
        <taxon>Pyrenomonadales</taxon>
        <taxon>Geminigeraceae</taxon>
        <taxon>Guillardia</taxon>
    </lineage>
</organism>
<evidence type="ECO:0000313" key="2">
    <source>
        <dbReference type="EMBL" id="EKX49480.1"/>
    </source>
</evidence>
<keyword evidence="4" id="KW-1185">Reference proteome</keyword>
<feature type="region of interest" description="Disordered" evidence="1">
    <location>
        <begin position="64"/>
        <end position="102"/>
    </location>
</feature>
<evidence type="ECO:0000256" key="1">
    <source>
        <dbReference type="SAM" id="MobiDB-lite"/>
    </source>
</evidence>
<dbReference type="PaxDb" id="55529-EKX49480"/>
<dbReference type="HOGENOM" id="CLU_1985832_0_0_1"/>
<proteinExistence type="predicted"/>
<evidence type="ECO:0000313" key="4">
    <source>
        <dbReference type="Proteomes" id="UP000011087"/>
    </source>
</evidence>
<accession>L1JMQ6</accession>
<dbReference type="RefSeq" id="XP_005836460.1">
    <property type="nucleotide sequence ID" value="XM_005836403.1"/>
</dbReference>
<dbReference type="KEGG" id="gtt:GUITHDRAFT_105008"/>
<dbReference type="EMBL" id="JH992982">
    <property type="protein sequence ID" value="EKX49480.1"/>
    <property type="molecule type" value="Genomic_DNA"/>
</dbReference>
<reference evidence="2 4" key="1">
    <citation type="journal article" date="2012" name="Nature">
        <title>Algal genomes reveal evolutionary mosaicism and the fate of nucleomorphs.</title>
        <authorList>
            <consortium name="DOE Joint Genome Institute"/>
            <person name="Curtis B.A."/>
            <person name="Tanifuji G."/>
            <person name="Burki F."/>
            <person name="Gruber A."/>
            <person name="Irimia M."/>
            <person name="Maruyama S."/>
            <person name="Arias M.C."/>
            <person name="Ball S.G."/>
            <person name="Gile G.H."/>
            <person name="Hirakawa Y."/>
            <person name="Hopkins J.F."/>
            <person name="Kuo A."/>
            <person name="Rensing S.A."/>
            <person name="Schmutz J."/>
            <person name="Symeonidi A."/>
            <person name="Elias M."/>
            <person name="Eveleigh R.J."/>
            <person name="Herman E.K."/>
            <person name="Klute M.J."/>
            <person name="Nakayama T."/>
            <person name="Obornik M."/>
            <person name="Reyes-Prieto A."/>
            <person name="Armbrust E.V."/>
            <person name="Aves S.J."/>
            <person name="Beiko R.G."/>
            <person name="Coutinho P."/>
            <person name="Dacks J.B."/>
            <person name="Durnford D.G."/>
            <person name="Fast N.M."/>
            <person name="Green B.R."/>
            <person name="Grisdale C.J."/>
            <person name="Hempel F."/>
            <person name="Henrissat B."/>
            <person name="Hoppner M.P."/>
            <person name="Ishida K."/>
            <person name="Kim E."/>
            <person name="Koreny L."/>
            <person name="Kroth P.G."/>
            <person name="Liu Y."/>
            <person name="Malik S.B."/>
            <person name="Maier U.G."/>
            <person name="McRose D."/>
            <person name="Mock T."/>
            <person name="Neilson J.A."/>
            <person name="Onodera N.T."/>
            <person name="Poole A.M."/>
            <person name="Pritham E.J."/>
            <person name="Richards T.A."/>
            <person name="Rocap G."/>
            <person name="Roy S.W."/>
            <person name="Sarai C."/>
            <person name="Schaack S."/>
            <person name="Shirato S."/>
            <person name="Slamovits C.H."/>
            <person name="Spencer D.F."/>
            <person name="Suzuki S."/>
            <person name="Worden A.Z."/>
            <person name="Zauner S."/>
            <person name="Barry K."/>
            <person name="Bell C."/>
            <person name="Bharti A.K."/>
            <person name="Crow J.A."/>
            <person name="Grimwood J."/>
            <person name="Kramer R."/>
            <person name="Lindquist E."/>
            <person name="Lucas S."/>
            <person name="Salamov A."/>
            <person name="McFadden G.I."/>
            <person name="Lane C.E."/>
            <person name="Keeling P.J."/>
            <person name="Gray M.W."/>
            <person name="Grigoriev I.V."/>
            <person name="Archibald J.M."/>
        </authorList>
    </citation>
    <scope>NUCLEOTIDE SEQUENCE</scope>
    <source>
        <strain evidence="2 4">CCMP2712</strain>
    </source>
</reference>
<gene>
    <name evidence="2" type="ORF">GUITHDRAFT_105008</name>
</gene>
<reference evidence="4" key="2">
    <citation type="submission" date="2012-11" db="EMBL/GenBank/DDBJ databases">
        <authorList>
            <person name="Kuo A."/>
            <person name="Curtis B.A."/>
            <person name="Tanifuji G."/>
            <person name="Burki F."/>
            <person name="Gruber A."/>
            <person name="Irimia M."/>
            <person name="Maruyama S."/>
            <person name="Arias M.C."/>
            <person name="Ball S.G."/>
            <person name="Gile G.H."/>
            <person name="Hirakawa Y."/>
            <person name="Hopkins J.F."/>
            <person name="Rensing S.A."/>
            <person name="Schmutz J."/>
            <person name="Symeonidi A."/>
            <person name="Elias M."/>
            <person name="Eveleigh R.J."/>
            <person name="Herman E.K."/>
            <person name="Klute M.J."/>
            <person name="Nakayama T."/>
            <person name="Obornik M."/>
            <person name="Reyes-Prieto A."/>
            <person name="Armbrust E.V."/>
            <person name="Aves S.J."/>
            <person name="Beiko R.G."/>
            <person name="Coutinho P."/>
            <person name="Dacks J.B."/>
            <person name="Durnford D.G."/>
            <person name="Fast N.M."/>
            <person name="Green B.R."/>
            <person name="Grisdale C."/>
            <person name="Hempe F."/>
            <person name="Henrissat B."/>
            <person name="Hoppner M.P."/>
            <person name="Ishida K.-I."/>
            <person name="Kim E."/>
            <person name="Koreny L."/>
            <person name="Kroth P.G."/>
            <person name="Liu Y."/>
            <person name="Malik S.-B."/>
            <person name="Maier U.G."/>
            <person name="McRose D."/>
            <person name="Mock T."/>
            <person name="Neilson J.A."/>
            <person name="Onodera N.T."/>
            <person name="Poole A.M."/>
            <person name="Pritham E.J."/>
            <person name="Richards T.A."/>
            <person name="Rocap G."/>
            <person name="Roy S.W."/>
            <person name="Sarai C."/>
            <person name="Schaack S."/>
            <person name="Shirato S."/>
            <person name="Slamovits C.H."/>
            <person name="Spencer D.F."/>
            <person name="Suzuki S."/>
            <person name="Worden A.Z."/>
            <person name="Zauner S."/>
            <person name="Barry K."/>
            <person name="Bell C."/>
            <person name="Bharti A.K."/>
            <person name="Crow J.A."/>
            <person name="Grimwood J."/>
            <person name="Kramer R."/>
            <person name="Lindquist E."/>
            <person name="Lucas S."/>
            <person name="Salamov A."/>
            <person name="McFadden G.I."/>
            <person name="Lane C.E."/>
            <person name="Keeling P.J."/>
            <person name="Gray M.W."/>
            <person name="Grigoriev I.V."/>
            <person name="Archibald J.M."/>
        </authorList>
    </citation>
    <scope>NUCLEOTIDE SEQUENCE</scope>
    <source>
        <strain evidence="4">CCMP2712</strain>
    </source>
</reference>